<dbReference type="PANTHER" id="PTHR10953:SF162">
    <property type="entry name" value="SUMO-ACTIVATING ENZYME SUBUNIT 1"/>
    <property type="match status" value="1"/>
</dbReference>
<dbReference type="SUPFAM" id="SSF69572">
    <property type="entry name" value="Activating enzymes of the ubiquitin-like proteins"/>
    <property type="match status" value="1"/>
</dbReference>
<dbReference type="InterPro" id="IPR029055">
    <property type="entry name" value="Ntn_hydrolases_N"/>
</dbReference>
<proteinExistence type="predicted"/>
<dbReference type="InterPro" id="IPR000594">
    <property type="entry name" value="ThiF_NAD_FAD-bd"/>
</dbReference>
<dbReference type="Pfam" id="PF00899">
    <property type="entry name" value="ThiF"/>
    <property type="match status" value="1"/>
</dbReference>
<feature type="domain" description="THIF-type NAD/FAD binding fold" evidence="2">
    <location>
        <begin position="18"/>
        <end position="114"/>
    </location>
</feature>
<dbReference type="InterPro" id="IPR045886">
    <property type="entry name" value="ThiF/MoeB/HesA"/>
</dbReference>
<reference evidence="3 4" key="1">
    <citation type="submission" date="2020-04" db="EMBL/GenBank/DDBJ databases">
        <title>Perkinsus olseni comparative genomics.</title>
        <authorList>
            <person name="Bogema D.R."/>
        </authorList>
    </citation>
    <scope>NUCLEOTIDE SEQUENCE [LARGE SCALE GENOMIC DNA]</scope>
    <source>
        <strain evidence="3">ATCC PRA-205</strain>
    </source>
</reference>
<dbReference type="EMBL" id="JABANM010008428">
    <property type="protein sequence ID" value="KAF4742628.1"/>
    <property type="molecule type" value="Genomic_DNA"/>
</dbReference>
<dbReference type="Proteomes" id="UP000574390">
    <property type="component" value="Unassembled WGS sequence"/>
</dbReference>
<feature type="non-terminal residue" evidence="3">
    <location>
        <position position="1"/>
    </location>
</feature>
<name>A0A7J6TBJ3_PEROL</name>
<feature type="domain" description="Glutamine amidotransferase type-2" evidence="1">
    <location>
        <begin position="301"/>
        <end position="397"/>
    </location>
</feature>
<dbReference type="InterPro" id="IPR017932">
    <property type="entry name" value="GATase_2_dom"/>
</dbReference>
<sequence length="447" mass="48757">WRFMANSEEISASEEEVYDRQLRLWGRNAQSRLKSGSVLIFGLSAINVEVAKNVLLAGANITLADDRAVTEDARAWNFLLPADLSAYKTLAEASAASLREMNPLATVTVTDEKSVDMKKFNAASIDLEFNFPEAKRLAEAARKAGVAVFLSFGFGGVGWWCADLVKHRVLERSLGNKAAVEITTASFDDLLSRPIVDLLGGVKLKKAPFECAMVPLLLRIRSQLGSWPASEKEFGEQISSVTASSTDTAMAKFLEPILSEPRLLQQISAGPIPPCAAVVGGLLGQEVVKVVTRRDEPLVNTGIPDSYYRQLSHTFLPEGAALPPNGEYGVGNVFLPQEENRRLDCTARFDRLAGRFGLRVLGWRWPLEVRSGLLGPASRGSEPFIAQVFVGRANGEENLEGGSETEGRVVTEEGGALSIGPAGRWQRGFRIYVMRLVQDDERYLSAA</sequence>
<evidence type="ECO:0000259" key="2">
    <source>
        <dbReference type="Pfam" id="PF00899"/>
    </source>
</evidence>
<dbReference type="InterPro" id="IPR035985">
    <property type="entry name" value="Ubiquitin-activating_enz"/>
</dbReference>
<comment type="caution">
    <text evidence="3">The sequence shown here is derived from an EMBL/GenBank/DDBJ whole genome shotgun (WGS) entry which is preliminary data.</text>
</comment>
<dbReference type="Gene3D" id="3.40.50.720">
    <property type="entry name" value="NAD(P)-binding Rossmann-like Domain"/>
    <property type="match status" value="1"/>
</dbReference>
<dbReference type="AlphaFoldDB" id="A0A7J6TBJ3"/>
<dbReference type="SUPFAM" id="SSF56235">
    <property type="entry name" value="N-terminal nucleophile aminohydrolases (Ntn hydrolases)"/>
    <property type="match status" value="1"/>
</dbReference>
<dbReference type="GO" id="GO:0005737">
    <property type="term" value="C:cytoplasm"/>
    <property type="evidence" value="ECO:0007669"/>
    <property type="project" value="TreeGrafter"/>
</dbReference>
<feature type="non-terminal residue" evidence="3">
    <location>
        <position position="447"/>
    </location>
</feature>
<dbReference type="Pfam" id="PF00310">
    <property type="entry name" value="GATase_2"/>
    <property type="match status" value="1"/>
</dbReference>
<gene>
    <name evidence="3" type="primary">SAE1_2</name>
    <name evidence="3" type="ORF">FOZ62_026247</name>
</gene>
<dbReference type="GO" id="GO:0031510">
    <property type="term" value="C:SUMO activating enzyme complex"/>
    <property type="evidence" value="ECO:0007669"/>
    <property type="project" value="TreeGrafter"/>
</dbReference>
<dbReference type="GO" id="GO:0019948">
    <property type="term" value="F:SUMO activating enzyme activity"/>
    <property type="evidence" value="ECO:0007669"/>
    <property type="project" value="TreeGrafter"/>
</dbReference>
<organism evidence="3 4">
    <name type="scientific">Perkinsus olseni</name>
    <name type="common">Perkinsus atlanticus</name>
    <dbReference type="NCBI Taxonomy" id="32597"/>
    <lineage>
        <taxon>Eukaryota</taxon>
        <taxon>Sar</taxon>
        <taxon>Alveolata</taxon>
        <taxon>Perkinsozoa</taxon>
        <taxon>Perkinsea</taxon>
        <taxon>Perkinsida</taxon>
        <taxon>Perkinsidae</taxon>
        <taxon>Perkinsus</taxon>
    </lineage>
</organism>
<protein>
    <submittedName>
        <fullName evidence="3">SUMO-activating enzyme subunit 1</fullName>
    </submittedName>
</protein>
<accession>A0A7J6TBJ3</accession>
<evidence type="ECO:0000313" key="4">
    <source>
        <dbReference type="Proteomes" id="UP000574390"/>
    </source>
</evidence>
<dbReference type="GO" id="GO:0016925">
    <property type="term" value="P:protein sumoylation"/>
    <property type="evidence" value="ECO:0007669"/>
    <property type="project" value="TreeGrafter"/>
</dbReference>
<evidence type="ECO:0000313" key="3">
    <source>
        <dbReference type="EMBL" id="KAF4742628.1"/>
    </source>
</evidence>
<dbReference type="PANTHER" id="PTHR10953">
    <property type="entry name" value="UBIQUITIN-ACTIVATING ENZYME E1"/>
    <property type="match status" value="1"/>
</dbReference>
<evidence type="ECO:0000259" key="1">
    <source>
        <dbReference type="Pfam" id="PF00310"/>
    </source>
</evidence>